<dbReference type="SMART" id="SM00220">
    <property type="entry name" value="S_TKc"/>
    <property type="match status" value="1"/>
</dbReference>
<dbReference type="GO" id="GO:0004674">
    <property type="term" value="F:protein serine/threonine kinase activity"/>
    <property type="evidence" value="ECO:0007669"/>
    <property type="project" value="UniProtKB-EC"/>
</dbReference>
<dbReference type="KEGG" id="kcm:ABWK59_33555"/>
<reference evidence="9" key="1">
    <citation type="submission" date="2024-06" db="EMBL/GenBank/DDBJ databases">
        <title>The genome sequences of Kitasatospora sp. strain HUAS MG31.</title>
        <authorList>
            <person name="Mo P."/>
        </authorList>
    </citation>
    <scope>NUCLEOTIDE SEQUENCE</scope>
    <source>
        <strain evidence="9">HUAS MG31</strain>
    </source>
</reference>
<dbReference type="RefSeq" id="WP_354644435.1">
    <property type="nucleotide sequence ID" value="NZ_CP159872.1"/>
</dbReference>
<dbReference type="InterPro" id="IPR008271">
    <property type="entry name" value="Ser/Thr_kinase_AS"/>
</dbReference>
<feature type="region of interest" description="Disordered" evidence="6">
    <location>
        <begin position="393"/>
        <end position="436"/>
    </location>
</feature>
<feature type="region of interest" description="Disordered" evidence="6">
    <location>
        <begin position="296"/>
        <end position="345"/>
    </location>
</feature>
<keyword evidence="7" id="KW-1133">Transmembrane helix</keyword>
<dbReference type="Gene3D" id="1.10.510.10">
    <property type="entry name" value="Transferase(Phosphotransferase) domain 1"/>
    <property type="match status" value="1"/>
</dbReference>
<organism evidence="9">
    <name type="scientific">Kitasatospora camelliae</name>
    <dbReference type="NCBI Taxonomy" id="3156397"/>
    <lineage>
        <taxon>Bacteria</taxon>
        <taxon>Bacillati</taxon>
        <taxon>Actinomycetota</taxon>
        <taxon>Actinomycetes</taxon>
        <taxon>Kitasatosporales</taxon>
        <taxon>Streptomycetaceae</taxon>
        <taxon>Kitasatospora</taxon>
    </lineage>
</organism>
<name>A0AAU8K7S7_9ACTN</name>
<dbReference type="InterPro" id="IPR000719">
    <property type="entry name" value="Prot_kinase_dom"/>
</dbReference>
<dbReference type="InterPro" id="IPR017441">
    <property type="entry name" value="Protein_kinase_ATP_BS"/>
</dbReference>
<dbReference type="PANTHER" id="PTHR43289:SF34">
    <property type="entry name" value="SERINE_THREONINE-PROTEIN KINASE YBDM-RELATED"/>
    <property type="match status" value="1"/>
</dbReference>
<dbReference type="Pfam" id="PF00069">
    <property type="entry name" value="Pkinase"/>
    <property type="match status" value="1"/>
</dbReference>
<feature type="domain" description="Protein kinase" evidence="8">
    <location>
        <begin position="4"/>
        <end position="274"/>
    </location>
</feature>
<keyword evidence="1 9" id="KW-0808">Transferase</keyword>
<accession>A0AAU8K7S7</accession>
<evidence type="ECO:0000256" key="2">
    <source>
        <dbReference type="ARBA" id="ARBA00022741"/>
    </source>
</evidence>
<dbReference type="GO" id="GO:0005524">
    <property type="term" value="F:ATP binding"/>
    <property type="evidence" value="ECO:0007669"/>
    <property type="project" value="UniProtKB-UniRule"/>
</dbReference>
<evidence type="ECO:0000256" key="7">
    <source>
        <dbReference type="SAM" id="Phobius"/>
    </source>
</evidence>
<dbReference type="EMBL" id="CP159872">
    <property type="protein sequence ID" value="XCM83499.1"/>
    <property type="molecule type" value="Genomic_DNA"/>
</dbReference>
<protein>
    <submittedName>
        <fullName evidence="9">Serine/threonine-protein kinase</fullName>
        <ecNumber evidence="9">2.7.11.1</ecNumber>
    </submittedName>
</protein>
<keyword evidence="2 5" id="KW-0547">Nucleotide-binding</keyword>
<feature type="compositionally biased region" description="Low complexity" evidence="6">
    <location>
        <begin position="401"/>
        <end position="430"/>
    </location>
</feature>
<dbReference type="PROSITE" id="PS00107">
    <property type="entry name" value="PROTEIN_KINASE_ATP"/>
    <property type="match status" value="1"/>
</dbReference>
<keyword evidence="7" id="KW-0472">Membrane</keyword>
<evidence type="ECO:0000313" key="9">
    <source>
        <dbReference type="EMBL" id="XCM83499.1"/>
    </source>
</evidence>
<dbReference type="PROSITE" id="PS00108">
    <property type="entry name" value="PROTEIN_KINASE_ST"/>
    <property type="match status" value="1"/>
</dbReference>
<feature type="binding site" evidence="5">
    <location>
        <position position="32"/>
    </location>
    <ligand>
        <name>ATP</name>
        <dbReference type="ChEBI" id="CHEBI:30616"/>
    </ligand>
</feature>
<evidence type="ECO:0000256" key="3">
    <source>
        <dbReference type="ARBA" id="ARBA00022777"/>
    </source>
</evidence>
<keyword evidence="3 9" id="KW-0418">Kinase</keyword>
<dbReference type="PROSITE" id="PS50011">
    <property type="entry name" value="PROTEIN_KINASE_DOM"/>
    <property type="match status" value="1"/>
</dbReference>
<dbReference type="InterPro" id="IPR011009">
    <property type="entry name" value="Kinase-like_dom_sf"/>
</dbReference>
<dbReference type="EC" id="2.7.11.1" evidence="9"/>
<proteinExistence type="predicted"/>
<gene>
    <name evidence="9" type="ORF">ABWK59_33555</name>
</gene>
<evidence type="ECO:0000256" key="1">
    <source>
        <dbReference type="ARBA" id="ARBA00022679"/>
    </source>
</evidence>
<evidence type="ECO:0000256" key="4">
    <source>
        <dbReference type="ARBA" id="ARBA00022840"/>
    </source>
</evidence>
<evidence type="ECO:0000259" key="8">
    <source>
        <dbReference type="PROSITE" id="PS50011"/>
    </source>
</evidence>
<dbReference type="PANTHER" id="PTHR43289">
    <property type="entry name" value="MITOGEN-ACTIVATED PROTEIN KINASE KINASE KINASE 20-RELATED"/>
    <property type="match status" value="1"/>
</dbReference>
<keyword evidence="4 5" id="KW-0067">ATP-binding</keyword>
<dbReference type="AlphaFoldDB" id="A0AAU8K7S7"/>
<dbReference type="Gene3D" id="3.30.200.20">
    <property type="entry name" value="Phosphorylase Kinase, domain 1"/>
    <property type="match status" value="1"/>
</dbReference>
<feature type="transmembrane region" description="Helical" evidence="7">
    <location>
        <begin position="365"/>
        <end position="386"/>
    </location>
</feature>
<dbReference type="SUPFAM" id="SSF56112">
    <property type="entry name" value="Protein kinase-like (PK-like)"/>
    <property type="match status" value="1"/>
</dbReference>
<dbReference type="CDD" id="cd14014">
    <property type="entry name" value="STKc_PknB_like"/>
    <property type="match status" value="1"/>
</dbReference>
<sequence length="546" mass="55465">MGEYRLLRRLGAGGMGQVFLGRTAGGRTVAVKMVHSSFAADREFRVRFRQEVAAARRVGGRWTAPVLDADTESDHPWVATGYIAGPSLGSAVRMYGPLPAAAVRSLGVGLAEALDVVHGLGLVHRDVKPSNVLLALDGPRLIDFGISRALDAATALTRSGFMVGSPGYLSPEQAEGLTVGPASDVFSLGTVLAYAATGVPPFGAGVSTPVLLYRVLHEEPDLGGLDTLDPGLRELVAACLAKDPEQRPTPAALRARLVAEDGAAADRLTARDWLPAPVAGELARLAVDLLDLDPDADPSQAATPAQVEAVEEPSGYSLRTPTVSGMTVAPPPPDHPPTGAATAASAPLPAETRAAADGTVPRSRVLPVVAAVVAVVLAAGAAVYFAGIPGTHKAGGGKQAGGARSVAATGPSTEASSPTSAAASPATDPSAKPDAGTIPAGFLGGWHGSLTNRQSGIAADLEITVAQGRKGDPVGTIHNNTGPGTRYCDSVADLIGVGTDRLVLKTRTMSALTGCVADPHEQVYTLNADGSLHLTVGAFAGDLTRS</sequence>
<evidence type="ECO:0000256" key="6">
    <source>
        <dbReference type="SAM" id="MobiDB-lite"/>
    </source>
</evidence>
<keyword evidence="7" id="KW-0812">Transmembrane</keyword>
<evidence type="ECO:0000256" key="5">
    <source>
        <dbReference type="PROSITE-ProRule" id="PRU10141"/>
    </source>
</evidence>